<keyword evidence="2" id="KW-1133">Transmembrane helix</keyword>
<feature type="region of interest" description="Disordered" evidence="1">
    <location>
        <begin position="349"/>
        <end position="414"/>
    </location>
</feature>
<gene>
    <name evidence="3" type="ORF">DN745_00905</name>
</gene>
<dbReference type="EMBL" id="CP030032">
    <property type="protein sequence ID" value="AWV87963.1"/>
    <property type="molecule type" value="Genomic_DNA"/>
</dbReference>
<organism evidence="3 4">
    <name type="scientific">Bradymonas sediminis</name>
    <dbReference type="NCBI Taxonomy" id="1548548"/>
    <lineage>
        <taxon>Bacteria</taxon>
        <taxon>Deltaproteobacteria</taxon>
        <taxon>Bradymonadales</taxon>
        <taxon>Bradymonadaceae</taxon>
        <taxon>Bradymonas</taxon>
    </lineage>
</organism>
<dbReference type="Proteomes" id="UP000249799">
    <property type="component" value="Chromosome"/>
</dbReference>
<keyword evidence="2" id="KW-0472">Membrane</keyword>
<dbReference type="KEGG" id="bsed:DN745_00905"/>
<keyword evidence="4" id="KW-1185">Reference proteome</keyword>
<feature type="region of interest" description="Disordered" evidence="1">
    <location>
        <begin position="266"/>
        <end position="295"/>
    </location>
</feature>
<reference evidence="3 4" key="1">
    <citation type="submission" date="2018-06" db="EMBL/GenBank/DDBJ databases">
        <title>Lujinxingia sediminis gen. nov. sp. nov., a new facultative anaerobic member of the class Deltaproteobacteria, and proposal of Lujinxingaceae fam. nov.</title>
        <authorList>
            <person name="Guo L.-Y."/>
            <person name="Li C.-M."/>
            <person name="Wang S."/>
            <person name="Du Z.-J."/>
        </authorList>
    </citation>
    <scope>NUCLEOTIDE SEQUENCE [LARGE SCALE GENOMIC DNA]</scope>
    <source>
        <strain evidence="3 4">FA350</strain>
    </source>
</reference>
<proteinExistence type="predicted"/>
<dbReference type="RefSeq" id="WP_111331281.1">
    <property type="nucleotide sequence ID" value="NZ_CP030032.1"/>
</dbReference>
<evidence type="ECO:0000256" key="2">
    <source>
        <dbReference type="SAM" id="Phobius"/>
    </source>
</evidence>
<evidence type="ECO:0000256" key="1">
    <source>
        <dbReference type="SAM" id="MobiDB-lite"/>
    </source>
</evidence>
<dbReference type="OrthoDB" id="5518465at2"/>
<protein>
    <submittedName>
        <fullName evidence="3">Uncharacterized protein</fullName>
    </submittedName>
</protein>
<name>A0A2Z4FGA4_9DELT</name>
<dbReference type="AlphaFoldDB" id="A0A2Z4FGA4"/>
<feature type="transmembrane region" description="Helical" evidence="2">
    <location>
        <begin position="498"/>
        <end position="516"/>
    </location>
</feature>
<evidence type="ECO:0000313" key="4">
    <source>
        <dbReference type="Proteomes" id="UP000249799"/>
    </source>
</evidence>
<keyword evidence="2" id="KW-0812">Transmembrane</keyword>
<sequence length="633" mass="69794">MASNFSDDARRADILRRAHEGLEEDLDDMRSELMDILPDYEQRLRQNSDALPTWLEITPAQVRALFHLRPVAIETHADPDTPPAASAEHGILGPRTVALAAGRIETFIDEGFVDADFDDDTRTQRLVELYTETTFYLNALIREARRVSEDARATLDAWLDAVLFDLESQRKSDVEALEELVGNGDIGRGGSARQEIADLWEDQRRRAAYLQASWQPLTALVHEGLTTTESGLRELADLLMRARAGLVGANAAIEPQLAPFEWPDAPHRAQPAQPKGPAEVDDAGPTLDLSRPSEYGRGADVDALLEDTLIPGRAADDVDEFAVEPAHDDFNTLPPGGFVPGIIPLDEPTSDPVTAPFESVSVSNYSEPADESATDDAAAPRTSTQRMYTRQETPSVGHVAAPEPAPRQTDPSPAFTDEMPSLAAMPTAPVTTPIATGLLSDEATYTQCFRIRPGFERAGLLEVIAILLPPAAVLATMAVMSVLHLAGAGANPFEQWSWAFSAVSASLAWLLLLPALRRWRTKWLGTKLVIMRHADVREEASLRFDKQALSLNDDTWRWDRLTVAELRRWDSPLDEVCGWTLSLAAPQAPPLRLASPESNRKKWQNSPYQLVEIPYDAWQVSPFDFDTIARRAL</sequence>
<feature type="transmembrane region" description="Helical" evidence="2">
    <location>
        <begin position="460"/>
        <end position="486"/>
    </location>
</feature>
<evidence type="ECO:0000313" key="3">
    <source>
        <dbReference type="EMBL" id="AWV87963.1"/>
    </source>
</evidence>
<feature type="compositionally biased region" description="Polar residues" evidence="1">
    <location>
        <begin position="381"/>
        <end position="394"/>
    </location>
</feature>
<accession>A0A2Z4FGA4</accession>